<sequence length="206" mass="23152">ECYPSTSRGELILQVTYQGTFSTYIDNVKLQVEAVELPDAHPERFLKMTTSFITPTAVADYDVELPIGNQISDIVLWGTTFPAANADTASISQIQIRKNNSEFMYSKTNYETLHNMMGRMRCPPGYWGLHTHDALETPQVVQAADSIVDPNNHILKQHLLVPFDVRRDGQHILRTDDANDLNIRISPDDQLAVRVIPCEVVAISAR</sequence>
<evidence type="ECO:0000313" key="1">
    <source>
        <dbReference type="EMBL" id="GAH71414.1"/>
    </source>
</evidence>
<accession>X1IZ94</accession>
<reference evidence="1" key="1">
    <citation type="journal article" date="2014" name="Front. Microbiol.">
        <title>High frequency of phylogenetically diverse reductive dehalogenase-homologous genes in deep subseafloor sedimentary metagenomes.</title>
        <authorList>
            <person name="Kawai M."/>
            <person name="Futagami T."/>
            <person name="Toyoda A."/>
            <person name="Takaki Y."/>
            <person name="Nishi S."/>
            <person name="Hori S."/>
            <person name="Arai W."/>
            <person name="Tsubouchi T."/>
            <person name="Morono Y."/>
            <person name="Uchiyama I."/>
            <person name="Ito T."/>
            <person name="Fujiyama A."/>
            <person name="Inagaki F."/>
            <person name="Takami H."/>
        </authorList>
    </citation>
    <scope>NUCLEOTIDE SEQUENCE</scope>
    <source>
        <strain evidence="1">Expedition CK06-06</strain>
    </source>
</reference>
<dbReference type="AlphaFoldDB" id="X1IZ94"/>
<gene>
    <name evidence="1" type="ORF">S03H2_53105</name>
</gene>
<feature type="non-terminal residue" evidence="1">
    <location>
        <position position="1"/>
    </location>
</feature>
<dbReference type="EMBL" id="BARU01033787">
    <property type="protein sequence ID" value="GAH71414.1"/>
    <property type="molecule type" value="Genomic_DNA"/>
</dbReference>
<name>X1IZ94_9ZZZZ</name>
<proteinExistence type="predicted"/>
<comment type="caution">
    <text evidence="1">The sequence shown here is derived from an EMBL/GenBank/DDBJ whole genome shotgun (WGS) entry which is preliminary data.</text>
</comment>
<organism evidence="1">
    <name type="scientific">marine sediment metagenome</name>
    <dbReference type="NCBI Taxonomy" id="412755"/>
    <lineage>
        <taxon>unclassified sequences</taxon>
        <taxon>metagenomes</taxon>
        <taxon>ecological metagenomes</taxon>
    </lineage>
</organism>
<protein>
    <submittedName>
        <fullName evidence="1">Uncharacterized protein</fullName>
    </submittedName>
</protein>